<keyword evidence="2" id="KW-1185">Reference proteome</keyword>
<proteinExistence type="predicted"/>
<dbReference type="OrthoDB" id="3464514at2"/>
<accession>C8XAT6</accession>
<evidence type="ECO:0000313" key="1">
    <source>
        <dbReference type="EMBL" id="ACV79339.1"/>
    </source>
</evidence>
<dbReference type="InParanoid" id="C8XAT6"/>
<organism evidence="1 2">
    <name type="scientific">Nakamurella multipartita (strain ATCC 700099 / DSM 44233 / CIP 104796 / JCM 9543 / NBRC 105858 / Y-104)</name>
    <name type="common">Microsphaera multipartita</name>
    <dbReference type="NCBI Taxonomy" id="479431"/>
    <lineage>
        <taxon>Bacteria</taxon>
        <taxon>Bacillati</taxon>
        <taxon>Actinomycetota</taxon>
        <taxon>Actinomycetes</taxon>
        <taxon>Nakamurellales</taxon>
        <taxon>Nakamurellaceae</taxon>
        <taxon>Nakamurella</taxon>
    </lineage>
</organism>
<evidence type="ECO:0008006" key="3">
    <source>
        <dbReference type="Google" id="ProtNLM"/>
    </source>
</evidence>
<dbReference type="AlphaFoldDB" id="C8XAT6"/>
<gene>
    <name evidence="1" type="ordered locus">Namu_3002</name>
</gene>
<dbReference type="RefSeq" id="WP_015748212.1">
    <property type="nucleotide sequence ID" value="NC_013235.1"/>
</dbReference>
<reference evidence="1 2" key="2">
    <citation type="journal article" date="2010" name="Stand. Genomic Sci.">
        <title>Complete genome sequence of Nakamurella multipartita type strain (Y-104).</title>
        <authorList>
            <person name="Tice H."/>
            <person name="Mayilraj S."/>
            <person name="Sims D."/>
            <person name="Lapidus A."/>
            <person name="Nolan M."/>
            <person name="Lucas S."/>
            <person name="Glavina Del Rio T."/>
            <person name="Copeland A."/>
            <person name="Cheng J.F."/>
            <person name="Meincke L."/>
            <person name="Bruce D."/>
            <person name="Goodwin L."/>
            <person name="Pitluck S."/>
            <person name="Ivanova N."/>
            <person name="Mavromatis K."/>
            <person name="Ovchinnikova G."/>
            <person name="Pati A."/>
            <person name="Chen A."/>
            <person name="Palaniappan K."/>
            <person name="Land M."/>
            <person name="Hauser L."/>
            <person name="Chang Y.J."/>
            <person name="Jeffries C.D."/>
            <person name="Detter J.C."/>
            <person name="Brettin T."/>
            <person name="Rohde M."/>
            <person name="Goker M."/>
            <person name="Bristow J."/>
            <person name="Eisen J.A."/>
            <person name="Markowitz V."/>
            <person name="Hugenholtz P."/>
            <person name="Kyrpides N.C."/>
            <person name="Klenk H.P."/>
            <person name="Chen F."/>
        </authorList>
    </citation>
    <scope>NUCLEOTIDE SEQUENCE [LARGE SCALE GENOMIC DNA]</scope>
    <source>
        <strain evidence="2">ATCC 700099 / DSM 44233 / CIP 104796 / JCM 9543 / NBRC 105858 / Y-104</strain>
    </source>
</reference>
<dbReference type="KEGG" id="nml:Namu_3002"/>
<dbReference type="eggNOG" id="ENOG5030CYE">
    <property type="taxonomic scope" value="Bacteria"/>
</dbReference>
<reference evidence="2" key="1">
    <citation type="submission" date="2009-09" db="EMBL/GenBank/DDBJ databases">
        <title>The complete genome of Nakamurella multipartita DSM 44233.</title>
        <authorList>
            <consortium name="US DOE Joint Genome Institute (JGI-PGF)"/>
            <person name="Lucas S."/>
            <person name="Copeland A."/>
            <person name="Lapidus A."/>
            <person name="Glavina del Rio T."/>
            <person name="Dalin E."/>
            <person name="Tice H."/>
            <person name="Bruce D."/>
            <person name="Goodwin L."/>
            <person name="Pitluck S."/>
            <person name="Kyrpides N."/>
            <person name="Mavromatis K."/>
            <person name="Ivanova N."/>
            <person name="Ovchinnikova G."/>
            <person name="Sims D."/>
            <person name="Meincke L."/>
            <person name="Brettin T."/>
            <person name="Detter J.C."/>
            <person name="Han C."/>
            <person name="Larimer F."/>
            <person name="Land M."/>
            <person name="Hauser L."/>
            <person name="Markowitz V."/>
            <person name="Cheng J.-F."/>
            <person name="Hugenholtz P."/>
            <person name="Woyke T."/>
            <person name="Wu D."/>
            <person name="Klenk H.-P."/>
            <person name="Eisen J.A."/>
        </authorList>
    </citation>
    <scope>NUCLEOTIDE SEQUENCE [LARGE SCALE GENOMIC DNA]</scope>
    <source>
        <strain evidence="2">ATCC 700099 / DSM 44233 / CIP 104796 / JCM 9543 / NBRC 105858 / Y-104</strain>
    </source>
</reference>
<dbReference type="HOGENOM" id="CLU_1388970_0_0_11"/>
<dbReference type="Proteomes" id="UP000002218">
    <property type="component" value="Chromosome"/>
</dbReference>
<name>C8XAT6_NAKMY</name>
<sequence length="208" mass="22728">MFIQVIQGKVADAEGVRAAMDRWGRDLQPGATGWLGTTGGITDDGMFVATVRFDSAEAARRNSARPEQAAWWSQTETCFDGPVTFFDCPQVDVWMQGGSDDAGFVQVMEGHTSDADRMRELMQRYTDEMHRLRPEIIGATVALHGDGAFVETVYFTSEAEARKGESAPPPEEMARALNGELMDNVSFLDLHQPWLVSPAGAGRGGSRP</sequence>
<protein>
    <recommendedName>
        <fullName evidence="3">ABM domain-containing protein</fullName>
    </recommendedName>
</protein>
<dbReference type="EMBL" id="CP001737">
    <property type="protein sequence ID" value="ACV79339.1"/>
    <property type="molecule type" value="Genomic_DNA"/>
</dbReference>
<dbReference type="STRING" id="479431.Namu_3002"/>
<evidence type="ECO:0000313" key="2">
    <source>
        <dbReference type="Proteomes" id="UP000002218"/>
    </source>
</evidence>